<protein>
    <submittedName>
        <fullName evidence="1">Uncharacterized protein</fullName>
    </submittedName>
</protein>
<dbReference type="Proteomes" id="UP000814033">
    <property type="component" value="Unassembled WGS sequence"/>
</dbReference>
<keyword evidence="2" id="KW-1185">Reference proteome</keyword>
<organism evidence="1 2">
    <name type="scientific">Auriscalpium vulgare</name>
    <dbReference type="NCBI Taxonomy" id="40419"/>
    <lineage>
        <taxon>Eukaryota</taxon>
        <taxon>Fungi</taxon>
        <taxon>Dikarya</taxon>
        <taxon>Basidiomycota</taxon>
        <taxon>Agaricomycotina</taxon>
        <taxon>Agaricomycetes</taxon>
        <taxon>Russulales</taxon>
        <taxon>Auriscalpiaceae</taxon>
        <taxon>Auriscalpium</taxon>
    </lineage>
</organism>
<comment type="caution">
    <text evidence="1">The sequence shown here is derived from an EMBL/GenBank/DDBJ whole genome shotgun (WGS) entry which is preliminary data.</text>
</comment>
<evidence type="ECO:0000313" key="2">
    <source>
        <dbReference type="Proteomes" id="UP000814033"/>
    </source>
</evidence>
<sequence length="104" mass="11142">MSSGSALVSLLAEVIQQDEWTDGDAVFISDPPSPPRRPPATPRVAQEPDAHLVCCQLIRHLATCLGNSSPVRGGAHVHDDAHPQATHHEQDPQAAPHDARHTGR</sequence>
<accession>A0ACB8R230</accession>
<evidence type="ECO:0000313" key="1">
    <source>
        <dbReference type="EMBL" id="KAI0037970.1"/>
    </source>
</evidence>
<gene>
    <name evidence="1" type="ORF">FA95DRAFT_1613733</name>
</gene>
<name>A0ACB8R230_9AGAM</name>
<reference evidence="1" key="2">
    <citation type="journal article" date="2022" name="New Phytol.">
        <title>Evolutionary transition to the ectomycorrhizal habit in the genomes of a hyperdiverse lineage of mushroom-forming fungi.</title>
        <authorList>
            <person name="Looney B."/>
            <person name="Miyauchi S."/>
            <person name="Morin E."/>
            <person name="Drula E."/>
            <person name="Courty P.E."/>
            <person name="Kohler A."/>
            <person name="Kuo A."/>
            <person name="LaButti K."/>
            <person name="Pangilinan J."/>
            <person name="Lipzen A."/>
            <person name="Riley R."/>
            <person name="Andreopoulos W."/>
            <person name="He G."/>
            <person name="Johnson J."/>
            <person name="Nolan M."/>
            <person name="Tritt A."/>
            <person name="Barry K.W."/>
            <person name="Grigoriev I.V."/>
            <person name="Nagy L.G."/>
            <person name="Hibbett D."/>
            <person name="Henrissat B."/>
            <person name="Matheny P.B."/>
            <person name="Labbe J."/>
            <person name="Martin F.M."/>
        </authorList>
    </citation>
    <scope>NUCLEOTIDE SEQUENCE</scope>
    <source>
        <strain evidence="1">FP105234-sp</strain>
    </source>
</reference>
<dbReference type="EMBL" id="MU276639">
    <property type="protein sequence ID" value="KAI0037970.1"/>
    <property type="molecule type" value="Genomic_DNA"/>
</dbReference>
<proteinExistence type="predicted"/>
<reference evidence="1" key="1">
    <citation type="submission" date="2021-02" db="EMBL/GenBank/DDBJ databases">
        <authorList>
            <consortium name="DOE Joint Genome Institute"/>
            <person name="Ahrendt S."/>
            <person name="Looney B.P."/>
            <person name="Miyauchi S."/>
            <person name="Morin E."/>
            <person name="Drula E."/>
            <person name="Courty P.E."/>
            <person name="Chicoki N."/>
            <person name="Fauchery L."/>
            <person name="Kohler A."/>
            <person name="Kuo A."/>
            <person name="Labutti K."/>
            <person name="Pangilinan J."/>
            <person name="Lipzen A."/>
            <person name="Riley R."/>
            <person name="Andreopoulos W."/>
            <person name="He G."/>
            <person name="Johnson J."/>
            <person name="Barry K.W."/>
            <person name="Grigoriev I.V."/>
            <person name="Nagy L."/>
            <person name="Hibbett D."/>
            <person name="Henrissat B."/>
            <person name="Matheny P.B."/>
            <person name="Labbe J."/>
            <person name="Martin F."/>
        </authorList>
    </citation>
    <scope>NUCLEOTIDE SEQUENCE</scope>
    <source>
        <strain evidence="1">FP105234-sp</strain>
    </source>
</reference>